<accession>A0ABP8FL04</accession>
<evidence type="ECO:0000259" key="4">
    <source>
        <dbReference type="Pfam" id="PF16344"/>
    </source>
</evidence>
<keyword evidence="2" id="KW-0472">Membrane</keyword>
<evidence type="ECO:0000313" key="5">
    <source>
        <dbReference type="EMBL" id="GAA4306200.1"/>
    </source>
</evidence>
<evidence type="ECO:0000259" key="3">
    <source>
        <dbReference type="Pfam" id="PF04773"/>
    </source>
</evidence>
<dbReference type="InterPro" id="IPR032508">
    <property type="entry name" value="FecR_C"/>
</dbReference>
<dbReference type="PANTHER" id="PTHR30273">
    <property type="entry name" value="PERIPLASMIC SIGNAL SENSOR AND SIGMA FACTOR ACTIVATOR FECR-RELATED"/>
    <property type="match status" value="1"/>
</dbReference>
<dbReference type="Pfam" id="PF16344">
    <property type="entry name" value="FecR_C"/>
    <property type="match status" value="1"/>
</dbReference>
<dbReference type="Pfam" id="PF04773">
    <property type="entry name" value="FecR"/>
    <property type="match status" value="1"/>
</dbReference>
<gene>
    <name evidence="5" type="ORF">GCM10023143_11970</name>
</gene>
<dbReference type="InterPro" id="IPR012373">
    <property type="entry name" value="Ferrdict_sens_TM"/>
</dbReference>
<comment type="caution">
    <text evidence="5">The sequence shown here is derived from an EMBL/GenBank/DDBJ whole genome shotgun (WGS) entry which is preliminary data.</text>
</comment>
<keyword evidence="2" id="KW-1133">Transmembrane helix</keyword>
<keyword evidence="6" id="KW-1185">Reference proteome</keyword>
<dbReference type="Gene3D" id="2.60.120.1440">
    <property type="match status" value="1"/>
</dbReference>
<evidence type="ECO:0000256" key="1">
    <source>
        <dbReference type="SAM" id="Coils"/>
    </source>
</evidence>
<evidence type="ECO:0000313" key="6">
    <source>
        <dbReference type="Proteomes" id="UP001501207"/>
    </source>
</evidence>
<reference evidence="6" key="1">
    <citation type="journal article" date="2019" name="Int. J. Syst. Evol. Microbiol.">
        <title>The Global Catalogue of Microorganisms (GCM) 10K type strain sequencing project: providing services to taxonomists for standard genome sequencing and annotation.</title>
        <authorList>
            <consortium name="The Broad Institute Genomics Platform"/>
            <consortium name="The Broad Institute Genome Sequencing Center for Infectious Disease"/>
            <person name="Wu L."/>
            <person name="Ma J."/>
        </authorList>
    </citation>
    <scope>NUCLEOTIDE SEQUENCE [LARGE SCALE GENOMIC DNA]</scope>
    <source>
        <strain evidence="6">JCM 17664</strain>
    </source>
</reference>
<evidence type="ECO:0000256" key="2">
    <source>
        <dbReference type="SAM" id="Phobius"/>
    </source>
</evidence>
<keyword evidence="1" id="KW-0175">Coiled coil</keyword>
<proteinExistence type="predicted"/>
<keyword evidence="2" id="KW-0812">Transmembrane</keyword>
<feature type="coiled-coil region" evidence="1">
    <location>
        <begin position="64"/>
        <end position="91"/>
    </location>
</feature>
<dbReference type="PANTHER" id="PTHR30273:SF2">
    <property type="entry name" value="PROTEIN FECR"/>
    <property type="match status" value="1"/>
</dbReference>
<feature type="transmembrane region" description="Helical" evidence="2">
    <location>
        <begin position="92"/>
        <end position="112"/>
    </location>
</feature>
<feature type="domain" description="Protein FecR C-terminal" evidence="4">
    <location>
        <begin position="338"/>
        <end position="395"/>
    </location>
</feature>
<dbReference type="Proteomes" id="UP001501207">
    <property type="component" value="Unassembled WGS sequence"/>
</dbReference>
<dbReference type="EMBL" id="BAABFN010000002">
    <property type="protein sequence ID" value="GAA4306200.1"/>
    <property type="molecule type" value="Genomic_DNA"/>
</dbReference>
<sequence>MKDQQLDEILRMARLTAGKLKGTITPEEEADLAQWVARNKHNHQLFGEMQDEEYRSALLADMDRPDAETALVKMRARIKRYEKRRRRTQRRWRYSIAAAMVLLGGGASYFFLQKKPSPAPVPSLSVSAGQQDILPGRNGAILTLSDGSRITLDSLGNGIVARQGSTKAVLSNGSLSYTAEHGTAGKIGYNTMTTPRGRQFRLVLPDGSRVWLNAASSIRYPTIFTAGERSVEVTGEAYFEVAPDEEAPFKVEVNGTTEIEVLGTDFNVSAYPDEPDIRTTLLKGSVKVTGGKENRALVMRPGQQTVVAPGEDISLLKNVNVSRTLAWKEGRFEFSGNIRDIMRQIARWYDVEVVYEGDVSDRAYGGAISKYENVSRVLEMLELTGSIHFKIEKQTASGRAKITVRP</sequence>
<dbReference type="RefSeq" id="WP_344977012.1">
    <property type="nucleotide sequence ID" value="NZ_BAABFN010000002.1"/>
</dbReference>
<name>A0ABP8FL04_9BACT</name>
<dbReference type="InterPro" id="IPR006860">
    <property type="entry name" value="FecR"/>
</dbReference>
<organism evidence="5 6">
    <name type="scientific">Compostibacter hankyongensis</name>
    <dbReference type="NCBI Taxonomy" id="1007089"/>
    <lineage>
        <taxon>Bacteria</taxon>
        <taxon>Pseudomonadati</taxon>
        <taxon>Bacteroidota</taxon>
        <taxon>Chitinophagia</taxon>
        <taxon>Chitinophagales</taxon>
        <taxon>Chitinophagaceae</taxon>
        <taxon>Compostibacter</taxon>
    </lineage>
</organism>
<protein>
    <submittedName>
        <fullName evidence="5">DUF4974 domain-containing protein</fullName>
    </submittedName>
</protein>
<feature type="domain" description="FecR protein" evidence="3">
    <location>
        <begin position="191"/>
        <end position="287"/>
    </location>
</feature>
<dbReference type="Gene3D" id="3.55.50.30">
    <property type="match status" value="1"/>
</dbReference>